<dbReference type="Pfam" id="PF12320">
    <property type="entry name" value="SbcD_C"/>
    <property type="match status" value="1"/>
</dbReference>
<dbReference type="NCBIfam" id="TIGR00619">
    <property type="entry name" value="sbcd"/>
    <property type="match status" value="1"/>
</dbReference>
<evidence type="ECO:0000256" key="5">
    <source>
        <dbReference type="ARBA" id="ARBA00022801"/>
    </source>
</evidence>
<dbReference type="InterPro" id="IPR050535">
    <property type="entry name" value="DNA_Repair-Maintenance_Comp"/>
</dbReference>
<dbReference type="GO" id="GO:0006310">
    <property type="term" value="P:DNA recombination"/>
    <property type="evidence" value="ECO:0007669"/>
    <property type="project" value="UniProtKB-KW"/>
</dbReference>
<sequence length="386" mass="43392">MRIVHTSDWHIGKLVNGVSMLEDQRYILNQIIDFLVTQQAELLLVAGDLYDRSIPSTDAVSLLDEAFYRITAEAGIPIVAVSGNHDSPQRLAFASRLYERSGLYLEGVYCKEIRRVTLRDTFGDIHFYCLPYLEPALVRADFPERKIHSCDDALRVVMEQNLPALDRDARNILVTHGFYSMLRDPDAVERSDSEIQLGGSDLIDAGYLDAFDYVALGHLHRPQKVGRDSIRYSGSPLKYSVQESGCAKSITTLDFHEKGNTSIKQFPLTPRRDLRIVAGSFEELTEPGHDKANREDYIFAELSDDSLIPNAMDRLRAVYPNLIGLDLAGRRREYDAAAGAAAAVKNKTPQELFEMFYNSVKQEPITETRREIAAGIFQDLQGGDVE</sequence>
<evidence type="ECO:0000256" key="1">
    <source>
        <dbReference type="ARBA" id="ARBA00010555"/>
    </source>
</evidence>
<evidence type="ECO:0000259" key="8">
    <source>
        <dbReference type="Pfam" id="PF00149"/>
    </source>
</evidence>
<dbReference type="Gene3D" id="3.60.21.10">
    <property type="match status" value="1"/>
</dbReference>
<dbReference type="AlphaFoldDB" id="A0A926DXW0"/>
<keyword evidence="5 7" id="KW-0378">Hydrolase</keyword>
<evidence type="ECO:0000256" key="2">
    <source>
        <dbReference type="ARBA" id="ARBA00011322"/>
    </source>
</evidence>
<gene>
    <name evidence="7" type="primary">sbcD</name>
    <name evidence="10" type="ORF">H8711_00640</name>
</gene>
<comment type="function">
    <text evidence="7">SbcCD cleaves DNA hairpin structures. These structures can inhibit DNA replication and are intermediates in certain DNA recombination reactions. The complex acts as a 3'-&gt;5' double strand exonuclease that can open hairpins. It also has a 5' single-strand endonuclease activity.</text>
</comment>
<dbReference type="GO" id="GO:0004519">
    <property type="term" value="F:endonuclease activity"/>
    <property type="evidence" value="ECO:0007669"/>
    <property type="project" value="UniProtKB-KW"/>
</dbReference>
<dbReference type="Proteomes" id="UP000653127">
    <property type="component" value="Unassembled WGS sequence"/>
</dbReference>
<evidence type="ECO:0000313" key="10">
    <source>
        <dbReference type="EMBL" id="MBC8545444.1"/>
    </source>
</evidence>
<reference evidence="10" key="1">
    <citation type="submission" date="2020-08" db="EMBL/GenBank/DDBJ databases">
        <title>Genome public.</title>
        <authorList>
            <person name="Liu C."/>
            <person name="Sun Q."/>
        </authorList>
    </citation>
    <scope>NUCLEOTIDE SEQUENCE</scope>
    <source>
        <strain evidence="10">NSJ-31</strain>
    </source>
</reference>
<keyword evidence="11" id="KW-1185">Reference proteome</keyword>
<feature type="domain" description="Nuclease SbcCD subunit D C-terminal" evidence="9">
    <location>
        <begin position="271"/>
        <end position="359"/>
    </location>
</feature>
<evidence type="ECO:0000256" key="4">
    <source>
        <dbReference type="ARBA" id="ARBA00022722"/>
    </source>
</evidence>
<feature type="domain" description="Calcineurin-like phosphoesterase" evidence="8">
    <location>
        <begin position="1"/>
        <end position="222"/>
    </location>
</feature>
<dbReference type="EMBL" id="JACRST010000001">
    <property type="protein sequence ID" value="MBC8545444.1"/>
    <property type="molecule type" value="Genomic_DNA"/>
</dbReference>
<dbReference type="PANTHER" id="PTHR30337:SF0">
    <property type="entry name" value="NUCLEASE SBCCD SUBUNIT D"/>
    <property type="match status" value="1"/>
</dbReference>
<dbReference type="PANTHER" id="PTHR30337">
    <property type="entry name" value="COMPONENT OF ATP-DEPENDENT DSDNA EXONUCLEASE"/>
    <property type="match status" value="1"/>
</dbReference>
<evidence type="ECO:0000313" key="11">
    <source>
        <dbReference type="Proteomes" id="UP000653127"/>
    </source>
</evidence>
<dbReference type="CDD" id="cd00840">
    <property type="entry name" value="MPP_Mre11_N"/>
    <property type="match status" value="1"/>
</dbReference>
<dbReference type="GO" id="GO:0008408">
    <property type="term" value="F:3'-5' exonuclease activity"/>
    <property type="evidence" value="ECO:0007669"/>
    <property type="project" value="InterPro"/>
</dbReference>
<comment type="subunit">
    <text evidence="2 7">Heterodimer of SbcC and SbcD.</text>
</comment>
<accession>A0A926DXW0</accession>
<evidence type="ECO:0000256" key="6">
    <source>
        <dbReference type="ARBA" id="ARBA00022839"/>
    </source>
</evidence>
<evidence type="ECO:0000256" key="7">
    <source>
        <dbReference type="RuleBase" id="RU363069"/>
    </source>
</evidence>
<dbReference type="RefSeq" id="WP_249281597.1">
    <property type="nucleotide sequence ID" value="NZ_JACRST010000001.1"/>
</dbReference>
<dbReference type="InterPro" id="IPR041796">
    <property type="entry name" value="Mre11_N"/>
</dbReference>
<keyword evidence="4 7" id="KW-0540">Nuclease</keyword>
<keyword evidence="6 7" id="KW-0269">Exonuclease</keyword>
<dbReference type="InterPro" id="IPR026843">
    <property type="entry name" value="SbcD_C"/>
</dbReference>
<comment type="similarity">
    <text evidence="1 7">Belongs to the SbcD family.</text>
</comment>
<keyword evidence="7" id="KW-0255">Endonuclease</keyword>
<organism evidence="10 11">
    <name type="scientific">Ligaoa zhengdingensis</name>
    <dbReference type="NCBI Taxonomy" id="2763658"/>
    <lineage>
        <taxon>Bacteria</taxon>
        <taxon>Bacillati</taxon>
        <taxon>Bacillota</taxon>
        <taxon>Clostridia</taxon>
        <taxon>Eubacteriales</taxon>
        <taxon>Oscillospiraceae</taxon>
        <taxon>Ligaoa</taxon>
    </lineage>
</organism>
<dbReference type="SUPFAM" id="SSF56300">
    <property type="entry name" value="Metallo-dependent phosphatases"/>
    <property type="match status" value="1"/>
</dbReference>
<comment type="caution">
    <text evidence="10">The sequence shown here is derived from an EMBL/GenBank/DDBJ whole genome shotgun (WGS) entry which is preliminary data.</text>
</comment>
<keyword evidence="7" id="KW-0233">DNA recombination</keyword>
<evidence type="ECO:0000256" key="3">
    <source>
        <dbReference type="ARBA" id="ARBA00013365"/>
    </source>
</evidence>
<proteinExistence type="inferred from homology"/>
<dbReference type="GO" id="GO:0006260">
    <property type="term" value="P:DNA replication"/>
    <property type="evidence" value="ECO:0007669"/>
    <property type="project" value="UniProtKB-KW"/>
</dbReference>
<protein>
    <recommendedName>
        <fullName evidence="3 7">Nuclease SbcCD subunit D</fullName>
    </recommendedName>
</protein>
<dbReference type="InterPro" id="IPR004843">
    <property type="entry name" value="Calcineurin-like_PHP"/>
</dbReference>
<evidence type="ECO:0000259" key="9">
    <source>
        <dbReference type="Pfam" id="PF12320"/>
    </source>
</evidence>
<dbReference type="InterPro" id="IPR004593">
    <property type="entry name" value="SbcD"/>
</dbReference>
<dbReference type="InterPro" id="IPR029052">
    <property type="entry name" value="Metallo-depent_PP-like"/>
</dbReference>
<dbReference type="Pfam" id="PF00149">
    <property type="entry name" value="Metallophos"/>
    <property type="match status" value="1"/>
</dbReference>
<keyword evidence="7" id="KW-0235">DNA replication</keyword>
<name>A0A926DXW0_9FIRM</name>